<reference evidence="1" key="1">
    <citation type="submission" date="2022-05" db="EMBL/GenBank/DDBJ databases">
        <title>The Musa troglodytarum L. genome provides insights into the mechanism of non-climacteric behaviour and enrichment of carotenoids.</title>
        <authorList>
            <person name="Wang J."/>
        </authorList>
    </citation>
    <scope>NUCLEOTIDE SEQUENCE</scope>
    <source>
        <tissue evidence="1">Leaf</tissue>
    </source>
</reference>
<name>A0A9E7I2Z8_9LILI</name>
<keyword evidence="2" id="KW-1185">Reference proteome</keyword>
<dbReference type="EMBL" id="CP097511">
    <property type="protein sequence ID" value="URE44684.1"/>
    <property type="molecule type" value="Genomic_DNA"/>
</dbReference>
<accession>A0A9E7I2Z8</accession>
<organism evidence="1 2">
    <name type="scientific">Musa troglodytarum</name>
    <name type="common">fe'i banana</name>
    <dbReference type="NCBI Taxonomy" id="320322"/>
    <lineage>
        <taxon>Eukaryota</taxon>
        <taxon>Viridiplantae</taxon>
        <taxon>Streptophyta</taxon>
        <taxon>Embryophyta</taxon>
        <taxon>Tracheophyta</taxon>
        <taxon>Spermatophyta</taxon>
        <taxon>Magnoliopsida</taxon>
        <taxon>Liliopsida</taxon>
        <taxon>Zingiberales</taxon>
        <taxon>Musaceae</taxon>
        <taxon>Musa</taxon>
    </lineage>
</organism>
<dbReference type="AlphaFoldDB" id="A0A9E7I2Z8"/>
<sequence>MLLLLSICFPAFKTDALRDRALRFASSELRPPEEIDDQRDGGGRWRRGERSVWRVGLQILMMSSSTSAQDAAITGELLPEPPGSRCCEFSSSVADSETPEHRHIGNVMLQQILSGG</sequence>
<evidence type="ECO:0000313" key="1">
    <source>
        <dbReference type="EMBL" id="URE44684.1"/>
    </source>
</evidence>
<protein>
    <submittedName>
        <fullName evidence="1">Uncharacterized protein</fullName>
    </submittedName>
</protein>
<proteinExistence type="predicted"/>
<evidence type="ECO:0000313" key="2">
    <source>
        <dbReference type="Proteomes" id="UP001055439"/>
    </source>
</evidence>
<dbReference type="Proteomes" id="UP001055439">
    <property type="component" value="Chromosome 9"/>
</dbReference>
<gene>
    <name evidence="1" type="ORF">MUK42_33538</name>
</gene>